<gene>
    <name evidence="1" type="ORF">DERYTH_LOCUS24577</name>
</gene>
<protein>
    <submittedName>
        <fullName evidence="1">7016_t:CDS:1</fullName>
    </submittedName>
</protein>
<dbReference type="OrthoDB" id="2362126at2759"/>
<proteinExistence type="predicted"/>
<evidence type="ECO:0000313" key="1">
    <source>
        <dbReference type="EMBL" id="CAG8806971.1"/>
    </source>
</evidence>
<dbReference type="Proteomes" id="UP000789405">
    <property type="component" value="Unassembled WGS sequence"/>
</dbReference>
<keyword evidence="2" id="KW-1185">Reference proteome</keyword>
<dbReference type="EMBL" id="CAJVPY010041907">
    <property type="protein sequence ID" value="CAG8806971.1"/>
    <property type="molecule type" value="Genomic_DNA"/>
</dbReference>
<sequence length="53" mass="6143">IDELDYDNPLMSSILDTSEPHEWLKNGFSKSEWESDLNNKNGLTFYDTHKGPL</sequence>
<comment type="caution">
    <text evidence="1">The sequence shown here is derived from an EMBL/GenBank/DDBJ whole genome shotgun (WGS) entry which is preliminary data.</text>
</comment>
<feature type="non-terminal residue" evidence="1">
    <location>
        <position position="53"/>
    </location>
</feature>
<feature type="non-terminal residue" evidence="1">
    <location>
        <position position="1"/>
    </location>
</feature>
<evidence type="ECO:0000313" key="2">
    <source>
        <dbReference type="Proteomes" id="UP000789405"/>
    </source>
</evidence>
<accession>A0A9N9K122</accession>
<organism evidence="1 2">
    <name type="scientific">Dentiscutata erythropus</name>
    <dbReference type="NCBI Taxonomy" id="1348616"/>
    <lineage>
        <taxon>Eukaryota</taxon>
        <taxon>Fungi</taxon>
        <taxon>Fungi incertae sedis</taxon>
        <taxon>Mucoromycota</taxon>
        <taxon>Glomeromycotina</taxon>
        <taxon>Glomeromycetes</taxon>
        <taxon>Diversisporales</taxon>
        <taxon>Gigasporaceae</taxon>
        <taxon>Dentiscutata</taxon>
    </lineage>
</organism>
<dbReference type="AlphaFoldDB" id="A0A9N9K122"/>
<reference evidence="1" key="1">
    <citation type="submission" date="2021-06" db="EMBL/GenBank/DDBJ databases">
        <authorList>
            <person name="Kallberg Y."/>
            <person name="Tangrot J."/>
            <person name="Rosling A."/>
        </authorList>
    </citation>
    <scope>NUCLEOTIDE SEQUENCE</scope>
    <source>
        <strain evidence="1">MA453B</strain>
    </source>
</reference>
<name>A0A9N9K122_9GLOM</name>